<organism evidence="2 3">
    <name type="scientific">Sphaerosporella brunnea</name>
    <dbReference type="NCBI Taxonomy" id="1250544"/>
    <lineage>
        <taxon>Eukaryota</taxon>
        <taxon>Fungi</taxon>
        <taxon>Dikarya</taxon>
        <taxon>Ascomycota</taxon>
        <taxon>Pezizomycotina</taxon>
        <taxon>Pezizomycetes</taxon>
        <taxon>Pezizales</taxon>
        <taxon>Pyronemataceae</taxon>
        <taxon>Sphaerosporella</taxon>
    </lineage>
</organism>
<dbReference type="InParanoid" id="A0A5J5F251"/>
<keyword evidence="3" id="KW-1185">Reference proteome</keyword>
<comment type="caution">
    <text evidence="2">The sequence shown here is derived from an EMBL/GenBank/DDBJ whole genome shotgun (WGS) entry which is preliminary data.</text>
</comment>
<dbReference type="EMBL" id="VXIS01000048">
    <property type="protein sequence ID" value="KAA8910230.1"/>
    <property type="molecule type" value="Genomic_DNA"/>
</dbReference>
<feature type="region of interest" description="Disordered" evidence="1">
    <location>
        <begin position="132"/>
        <end position="171"/>
    </location>
</feature>
<feature type="region of interest" description="Disordered" evidence="1">
    <location>
        <begin position="1"/>
        <end position="38"/>
    </location>
</feature>
<evidence type="ECO:0000256" key="1">
    <source>
        <dbReference type="SAM" id="MobiDB-lite"/>
    </source>
</evidence>
<name>A0A5J5F251_9PEZI</name>
<gene>
    <name evidence="2" type="ORF">FN846DRAFT_551431</name>
</gene>
<evidence type="ECO:0000313" key="2">
    <source>
        <dbReference type="EMBL" id="KAA8910230.1"/>
    </source>
</evidence>
<feature type="compositionally biased region" description="Low complexity" evidence="1">
    <location>
        <begin position="14"/>
        <end position="33"/>
    </location>
</feature>
<reference evidence="2 3" key="1">
    <citation type="submission" date="2019-09" db="EMBL/GenBank/DDBJ databases">
        <title>Draft genome of the ectomycorrhizal ascomycete Sphaerosporella brunnea.</title>
        <authorList>
            <consortium name="DOE Joint Genome Institute"/>
            <person name="Benucci G.M."/>
            <person name="Marozzi G."/>
            <person name="Antonielli L."/>
            <person name="Sanchez S."/>
            <person name="Marco P."/>
            <person name="Wang X."/>
            <person name="Falini L.B."/>
            <person name="Barry K."/>
            <person name="Haridas S."/>
            <person name="Lipzen A."/>
            <person name="Labutti K."/>
            <person name="Grigoriev I.V."/>
            <person name="Murat C."/>
            <person name="Martin F."/>
            <person name="Albertini E."/>
            <person name="Donnini D."/>
            <person name="Bonito G."/>
        </authorList>
    </citation>
    <scope>NUCLEOTIDE SEQUENCE [LARGE SCALE GENOMIC DNA]</scope>
    <source>
        <strain evidence="2 3">Sb_GMNB300</strain>
    </source>
</reference>
<evidence type="ECO:0000313" key="3">
    <source>
        <dbReference type="Proteomes" id="UP000326924"/>
    </source>
</evidence>
<sequence>MKPKASGVIRSSKSTASISPRRSTRRSSSTSSRLWGQPRTSTSQFWSAVRYTFSGFHCGSRLFRVSRQCIPFSESNQLWQQSTVAGHIRVFKGRHGDIDGVFITSEGLLRALARIKGSFVTWRDWGLKAVVGPPSASSDRYSRKRRESEMDSSQKAQEERPPVKTHGKRFL</sequence>
<proteinExistence type="predicted"/>
<dbReference type="Proteomes" id="UP000326924">
    <property type="component" value="Unassembled WGS sequence"/>
</dbReference>
<protein>
    <submittedName>
        <fullName evidence="2">Uncharacterized protein</fullName>
    </submittedName>
</protein>
<accession>A0A5J5F251</accession>
<dbReference type="AlphaFoldDB" id="A0A5J5F251"/>